<dbReference type="Proteomes" id="UP001140949">
    <property type="component" value="Unassembled WGS sequence"/>
</dbReference>
<evidence type="ECO:0000313" key="3">
    <source>
        <dbReference type="Proteomes" id="UP001140949"/>
    </source>
</evidence>
<protein>
    <submittedName>
        <fullName evidence="2">Uncharacterized protein</fullName>
    </submittedName>
</protein>
<proteinExistence type="predicted"/>
<reference evidence="2" key="2">
    <citation type="submission" date="2023-04" db="EMBL/GenBank/DDBJ databases">
        <authorList>
            <person name="Bruccoleri R.E."/>
            <person name="Oakeley E.J."/>
            <person name="Faust A.-M."/>
            <person name="Dessus-Babus S."/>
            <person name="Altorfer M."/>
            <person name="Burckhardt D."/>
            <person name="Oertli M."/>
            <person name="Naumann U."/>
            <person name="Petersen F."/>
            <person name="Wong J."/>
        </authorList>
    </citation>
    <scope>NUCLEOTIDE SEQUENCE</scope>
    <source>
        <strain evidence="2">GSM-AAB239-AS_SAM_17_03QT</strain>
        <tissue evidence="2">Leaf</tissue>
    </source>
</reference>
<evidence type="ECO:0000313" key="2">
    <source>
        <dbReference type="EMBL" id="KAJ6818776.1"/>
    </source>
</evidence>
<accession>A0AAX6FQR3</accession>
<organism evidence="2 3">
    <name type="scientific">Iris pallida</name>
    <name type="common">Sweet iris</name>
    <dbReference type="NCBI Taxonomy" id="29817"/>
    <lineage>
        <taxon>Eukaryota</taxon>
        <taxon>Viridiplantae</taxon>
        <taxon>Streptophyta</taxon>
        <taxon>Embryophyta</taxon>
        <taxon>Tracheophyta</taxon>
        <taxon>Spermatophyta</taxon>
        <taxon>Magnoliopsida</taxon>
        <taxon>Liliopsida</taxon>
        <taxon>Asparagales</taxon>
        <taxon>Iridaceae</taxon>
        <taxon>Iridoideae</taxon>
        <taxon>Irideae</taxon>
        <taxon>Iris</taxon>
    </lineage>
</organism>
<keyword evidence="1" id="KW-0812">Transmembrane</keyword>
<comment type="caution">
    <text evidence="2">The sequence shown here is derived from an EMBL/GenBank/DDBJ whole genome shotgun (WGS) entry which is preliminary data.</text>
</comment>
<feature type="transmembrane region" description="Helical" evidence="1">
    <location>
        <begin position="22"/>
        <end position="43"/>
    </location>
</feature>
<keyword evidence="1" id="KW-1133">Transmembrane helix</keyword>
<gene>
    <name evidence="2" type="ORF">M6B38_132015</name>
</gene>
<dbReference type="AlphaFoldDB" id="A0AAX6FQR3"/>
<evidence type="ECO:0000256" key="1">
    <source>
        <dbReference type="SAM" id="Phobius"/>
    </source>
</evidence>
<reference evidence="2" key="1">
    <citation type="journal article" date="2023" name="GigaByte">
        <title>Genome assembly of the bearded iris, Iris pallida Lam.</title>
        <authorList>
            <person name="Bruccoleri R.E."/>
            <person name="Oakeley E.J."/>
            <person name="Faust A.M.E."/>
            <person name="Altorfer M."/>
            <person name="Dessus-Babus S."/>
            <person name="Burckhardt D."/>
            <person name="Oertli M."/>
            <person name="Naumann U."/>
            <person name="Petersen F."/>
            <person name="Wong J."/>
        </authorList>
    </citation>
    <scope>NUCLEOTIDE SEQUENCE</scope>
    <source>
        <strain evidence="2">GSM-AAB239-AS_SAM_17_03QT</strain>
    </source>
</reference>
<keyword evidence="3" id="KW-1185">Reference proteome</keyword>
<name>A0AAX6FQR3_IRIPA</name>
<sequence length="61" mass="6934">MRTTLFPSGTGRSCSPRPTTPILIRLVCIFTRFILVLFIRYVILLKGFLTKRVGTVAKVYT</sequence>
<keyword evidence="1" id="KW-0472">Membrane</keyword>
<dbReference type="EMBL" id="JANAVB010026999">
    <property type="protein sequence ID" value="KAJ6818776.1"/>
    <property type="molecule type" value="Genomic_DNA"/>
</dbReference>